<proteinExistence type="predicted"/>
<dbReference type="InterPro" id="IPR037069">
    <property type="entry name" value="AcylCoA_DH/ox_N_sf"/>
</dbReference>
<dbReference type="Proteomes" id="UP000310636">
    <property type="component" value="Unassembled WGS sequence"/>
</dbReference>
<dbReference type="GO" id="GO:0016627">
    <property type="term" value="F:oxidoreductase activity, acting on the CH-CH group of donors"/>
    <property type="evidence" value="ECO:0007669"/>
    <property type="project" value="InterPro"/>
</dbReference>
<protein>
    <submittedName>
        <fullName evidence="3">Acyl-CoA dehydrogenase</fullName>
    </submittedName>
</protein>
<keyword evidence="4" id="KW-1185">Reference proteome</keyword>
<keyword evidence="1" id="KW-0560">Oxidoreductase</keyword>
<dbReference type="SUPFAM" id="SSF56645">
    <property type="entry name" value="Acyl-CoA dehydrogenase NM domain-like"/>
    <property type="match status" value="1"/>
</dbReference>
<evidence type="ECO:0000259" key="2">
    <source>
        <dbReference type="Pfam" id="PF08028"/>
    </source>
</evidence>
<dbReference type="PIRSF" id="PIRSF016578">
    <property type="entry name" value="HsaA"/>
    <property type="match status" value="1"/>
</dbReference>
<dbReference type="InterPro" id="IPR046373">
    <property type="entry name" value="Acyl-CoA_Oxase/DH_mid-dom_sf"/>
</dbReference>
<feature type="domain" description="Acyl-CoA dehydrogenase C-terminal" evidence="2">
    <location>
        <begin position="220"/>
        <end position="350"/>
    </location>
</feature>
<dbReference type="Pfam" id="PF08028">
    <property type="entry name" value="Acyl-CoA_dh_2"/>
    <property type="match status" value="1"/>
</dbReference>
<dbReference type="GO" id="GO:0050660">
    <property type="term" value="F:flavin adenine dinucleotide binding"/>
    <property type="evidence" value="ECO:0007669"/>
    <property type="project" value="InterPro"/>
</dbReference>
<dbReference type="EMBL" id="SSOB01000017">
    <property type="protein sequence ID" value="THF78057.1"/>
    <property type="molecule type" value="Genomic_DNA"/>
</dbReference>
<dbReference type="OrthoDB" id="1170793at2"/>
<dbReference type="AlphaFoldDB" id="A0A4S4BSR6"/>
<evidence type="ECO:0000313" key="4">
    <source>
        <dbReference type="Proteomes" id="UP000310636"/>
    </source>
</evidence>
<dbReference type="SUPFAM" id="SSF47203">
    <property type="entry name" value="Acyl-CoA dehydrogenase C-terminal domain-like"/>
    <property type="match status" value="1"/>
</dbReference>
<name>A0A4S4BSR6_9BACL</name>
<gene>
    <name evidence="3" type="ORF">E6C55_15295</name>
</gene>
<dbReference type="Gene3D" id="2.40.110.10">
    <property type="entry name" value="Butyryl-CoA Dehydrogenase, subunit A, domain 2"/>
    <property type="match status" value="1"/>
</dbReference>
<dbReference type="InterPro" id="IPR013107">
    <property type="entry name" value="Acyl-CoA_DH_C"/>
</dbReference>
<reference evidence="3 4" key="1">
    <citation type="submission" date="2019-04" db="EMBL/GenBank/DDBJ databases">
        <title>Cohnella sp. nov. isolated from preserved vegetables.</title>
        <authorList>
            <person name="Lin S.-Y."/>
            <person name="Hung M.-H."/>
            <person name="Young C.-C."/>
        </authorList>
    </citation>
    <scope>NUCLEOTIDE SEQUENCE [LARGE SCALE GENOMIC DNA]</scope>
    <source>
        <strain evidence="3 4">CC-MHH1044</strain>
    </source>
</reference>
<dbReference type="Gene3D" id="1.10.540.10">
    <property type="entry name" value="Acyl-CoA dehydrogenase/oxidase, N-terminal domain"/>
    <property type="match status" value="1"/>
</dbReference>
<sequence>MRLYDGEEAARIRERSAAMEAAGEIDGALLDLAYEERLFKLFVPSELNGRMTPLPEAARLFERASWIDGAFGWLVTIGSGGGFFAGTLPEEEARRLFSGREAVLAGSGMPTGRAVSVPGGYAVNGRWSFCSGSTFASFFTANVMIEREGEAAEMRSFAFLPEQVEIVRDWNPLGLRATASHTIEVKDAFVPAEMTFDIVSEPRLDDAIYRYPFLPFAQVSFAASSLGVYRHYLDECRLFAEQKSEAWREKSPQRLQALIGELEEQEGRLARASDDFYRTIDRTWQTFERERTLPDEDWEAVSRASREAASVARSGSEAIFPLLGMTALRYDHPLSRTWRDLHTVTQHSALLPLAE</sequence>
<dbReference type="InterPro" id="IPR036250">
    <property type="entry name" value="AcylCo_DH-like_C"/>
</dbReference>
<dbReference type="Gene3D" id="1.20.140.10">
    <property type="entry name" value="Butyryl-CoA Dehydrogenase, subunit A, domain 3"/>
    <property type="match status" value="1"/>
</dbReference>
<accession>A0A4S4BSR6</accession>
<dbReference type="RefSeq" id="WP_136370668.1">
    <property type="nucleotide sequence ID" value="NZ_SSOB01000017.1"/>
</dbReference>
<comment type="caution">
    <text evidence="3">The sequence shown here is derived from an EMBL/GenBank/DDBJ whole genome shotgun (WGS) entry which is preliminary data.</text>
</comment>
<dbReference type="InterPro" id="IPR009100">
    <property type="entry name" value="AcylCoA_DH/oxidase_NM_dom_sf"/>
</dbReference>
<evidence type="ECO:0000256" key="1">
    <source>
        <dbReference type="ARBA" id="ARBA00023002"/>
    </source>
</evidence>
<organism evidence="3 4">
    <name type="scientific">Cohnella fermenti</name>
    <dbReference type="NCBI Taxonomy" id="2565925"/>
    <lineage>
        <taxon>Bacteria</taxon>
        <taxon>Bacillati</taxon>
        <taxon>Bacillota</taxon>
        <taxon>Bacilli</taxon>
        <taxon>Bacillales</taxon>
        <taxon>Paenibacillaceae</taxon>
        <taxon>Cohnella</taxon>
    </lineage>
</organism>
<evidence type="ECO:0000313" key="3">
    <source>
        <dbReference type="EMBL" id="THF78057.1"/>
    </source>
</evidence>